<keyword evidence="3" id="KW-1185">Reference proteome</keyword>
<organism evidence="2 3">
    <name type="scientific">Arenivirga flava</name>
    <dbReference type="NCBI Taxonomy" id="1930060"/>
    <lineage>
        <taxon>Bacteria</taxon>
        <taxon>Bacillati</taxon>
        <taxon>Actinomycetota</taxon>
        <taxon>Actinomycetes</taxon>
        <taxon>Micrococcales</taxon>
        <taxon>Microbacteriaceae</taxon>
        <taxon>Arenivirga</taxon>
    </lineage>
</organism>
<dbReference type="Gene3D" id="3.40.190.10">
    <property type="entry name" value="Periplasmic binding protein-like II"/>
    <property type="match status" value="2"/>
</dbReference>
<keyword evidence="1" id="KW-0732">Signal</keyword>
<sequence length="434" mass="46723">MFNTKRTAALIAAATGTALVLAGCSGGSSGGGGEFDPDEETTLNFAFWGNDVRAGLYDQAIDLFNEEYPNVSVQTSFLPYPDYWERRQTEAAGGGLPDVLATDISYLRQYSENGLLLDLEPYLGEQIDTGPFDEAVLGSGEVADITAGIPISTNAWGLFTNPTLLAEIGVEDFAGGDWDDYTAWIEDTTAAAEAAGVEAWGAGDWTGRIQVFELQQRAQGEELFTEDGEPNFDEDDLRDFWNQTTEQREAGAFIPQQRVEEQLPLGAFDTALTASEMTWDNFGAGYLANLGEGYPELNLIEPPVTEEGAKDLYQKAGMLLSASAGTDHGEAAAIFIDFMVNDPEVGAIFGTNRGLPASETARSSSDLSGLDAQIEEYEASIADRLGDAPPVPIVGFGNIEEEFRVLGTELMFGTVTVDEAVDRFFTEMDVALNS</sequence>
<comment type="caution">
    <text evidence="2">The sequence shown here is derived from an EMBL/GenBank/DDBJ whole genome shotgun (WGS) entry which is preliminary data.</text>
</comment>
<dbReference type="EMBL" id="BSUL01000001">
    <property type="protein sequence ID" value="GMA27876.1"/>
    <property type="molecule type" value="Genomic_DNA"/>
</dbReference>
<name>A0AA37UMY3_9MICO</name>
<proteinExistence type="predicted"/>
<evidence type="ECO:0000256" key="1">
    <source>
        <dbReference type="SAM" id="SignalP"/>
    </source>
</evidence>
<protein>
    <submittedName>
        <fullName evidence="2">Sugar ABC transporter substrate-binding protein</fullName>
    </submittedName>
</protein>
<accession>A0AA37UMY3</accession>
<evidence type="ECO:0000313" key="2">
    <source>
        <dbReference type="EMBL" id="GMA27876.1"/>
    </source>
</evidence>
<dbReference type="InterPro" id="IPR050490">
    <property type="entry name" value="Bact_solute-bd_prot1"/>
</dbReference>
<dbReference type="AlphaFoldDB" id="A0AA37UMY3"/>
<reference evidence="2 3" key="1">
    <citation type="journal article" date="2014" name="Int. J. Syst. Evol. Microbiol.">
        <title>Complete genome sequence of Corynebacterium casei LMG S-19264T (=DSM 44701T), isolated from a smear-ripened cheese.</title>
        <authorList>
            <consortium name="US DOE Joint Genome Institute (JGI-PGF)"/>
            <person name="Walter F."/>
            <person name="Albersmeier A."/>
            <person name="Kalinowski J."/>
            <person name="Ruckert C."/>
        </authorList>
    </citation>
    <scope>NUCLEOTIDE SEQUENCE [LARGE SCALE GENOMIC DNA]</scope>
    <source>
        <strain evidence="2 3">NBRC 112289</strain>
    </source>
</reference>
<dbReference type="PANTHER" id="PTHR43649:SF30">
    <property type="entry name" value="ABC TRANSPORTER SUBSTRATE-BINDING PROTEIN"/>
    <property type="match status" value="1"/>
</dbReference>
<dbReference type="RefSeq" id="WP_284230843.1">
    <property type="nucleotide sequence ID" value="NZ_BSUL01000001.1"/>
</dbReference>
<dbReference type="SUPFAM" id="SSF53850">
    <property type="entry name" value="Periplasmic binding protein-like II"/>
    <property type="match status" value="1"/>
</dbReference>
<feature type="signal peptide" evidence="1">
    <location>
        <begin position="1"/>
        <end position="22"/>
    </location>
</feature>
<dbReference type="Pfam" id="PF01547">
    <property type="entry name" value="SBP_bac_1"/>
    <property type="match status" value="1"/>
</dbReference>
<feature type="chain" id="PRO_5041282771" evidence="1">
    <location>
        <begin position="23"/>
        <end position="434"/>
    </location>
</feature>
<dbReference type="PROSITE" id="PS51257">
    <property type="entry name" value="PROKAR_LIPOPROTEIN"/>
    <property type="match status" value="1"/>
</dbReference>
<dbReference type="PANTHER" id="PTHR43649">
    <property type="entry name" value="ARABINOSE-BINDING PROTEIN-RELATED"/>
    <property type="match status" value="1"/>
</dbReference>
<dbReference type="InterPro" id="IPR006059">
    <property type="entry name" value="SBP"/>
</dbReference>
<gene>
    <name evidence="2" type="ORF">GCM10025874_11290</name>
</gene>
<evidence type="ECO:0000313" key="3">
    <source>
        <dbReference type="Proteomes" id="UP001157160"/>
    </source>
</evidence>
<dbReference type="Proteomes" id="UP001157160">
    <property type="component" value="Unassembled WGS sequence"/>
</dbReference>